<dbReference type="GO" id="GO:0005886">
    <property type="term" value="C:plasma membrane"/>
    <property type="evidence" value="ECO:0007669"/>
    <property type="project" value="TreeGrafter"/>
</dbReference>
<dbReference type="InterPro" id="IPR021820">
    <property type="entry name" value="S-locus_recpt_kinase_C"/>
</dbReference>
<dbReference type="PROSITE" id="PS50948">
    <property type="entry name" value="PAN"/>
    <property type="match status" value="1"/>
</dbReference>
<keyword evidence="8" id="KW-1185">Reference proteome</keyword>
<dbReference type="GO" id="GO:0004674">
    <property type="term" value="F:protein serine/threonine kinase activity"/>
    <property type="evidence" value="ECO:0007669"/>
    <property type="project" value="UniProtKB-KW"/>
</dbReference>
<evidence type="ECO:0000259" key="6">
    <source>
        <dbReference type="PROSITE" id="PS50948"/>
    </source>
</evidence>
<dbReference type="OMA" id="YASINED"/>
<dbReference type="InterPro" id="IPR011009">
    <property type="entry name" value="Kinase-like_dom_sf"/>
</dbReference>
<dbReference type="InterPro" id="IPR003609">
    <property type="entry name" value="Pan_app"/>
</dbReference>
<dbReference type="Pfam" id="PF08276">
    <property type="entry name" value="PAN_2"/>
    <property type="match status" value="1"/>
</dbReference>
<evidence type="ECO:0000256" key="1">
    <source>
        <dbReference type="ARBA" id="ARBA00022527"/>
    </source>
</evidence>
<dbReference type="SUPFAM" id="SSF56112">
    <property type="entry name" value="Protein kinase-like (PK-like)"/>
    <property type="match status" value="1"/>
</dbReference>
<keyword evidence="5" id="KW-0067">ATP-binding</keyword>
<dbReference type="AlphaFoldDB" id="A0A7N2LPE2"/>
<dbReference type="InParanoid" id="A0A7N2LPE2"/>
<dbReference type="Gramene" id="QL05p022689:mrna">
    <property type="protein sequence ID" value="QL05p022689:mrna"/>
    <property type="gene ID" value="QL05p022689"/>
</dbReference>
<evidence type="ECO:0000313" key="8">
    <source>
        <dbReference type="Proteomes" id="UP000594261"/>
    </source>
</evidence>
<sequence>MKLRVNWKTGHTWSLRSWRGVNVPEVGDLTLALNPNQTNRLVILWHGNIYWTSEPWYNGCFKHLNSNYYVSHVSNENETYFNYSLINQDFTKSTSLTIDYLGYLNDSGGAIVDCSPFTNDPPYFEFYNGCAMKKLPACRSPDSNIQIFTYSLSDSSKGFIFNESDNLTIVDCQAKCLNNCSCIAYASINEDGDAGCEIWSTWPEDISLSYYTISFRWIVYNIKSPINDKKEKMNRNIVASRTLKNCFPMKQRLNITSGGDGSSWQLGDLLSPCAAYAIQNAKNTKQKVHKQNKDGQANHDLQIFSFESISVATSNFSSENKLGEGGFGLVYKAWQLWNEGKVLELIDPTILDESCPTSEVLRYIYVGLLCVQDQATDRPTMLDVVSMLSNETLQLLPPKQPAFFINTVVRELEDSMIELENCSLNDVTISVMEAR</sequence>
<evidence type="ECO:0000256" key="5">
    <source>
        <dbReference type="ARBA" id="ARBA00022840"/>
    </source>
</evidence>
<protein>
    <recommendedName>
        <fullName evidence="6">Apple domain-containing protein</fullName>
    </recommendedName>
</protein>
<evidence type="ECO:0000256" key="2">
    <source>
        <dbReference type="ARBA" id="ARBA00022679"/>
    </source>
</evidence>
<evidence type="ECO:0000256" key="3">
    <source>
        <dbReference type="ARBA" id="ARBA00022741"/>
    </source>
</evidence>
<accession>A0A7N2LPE2</accession>
<keyword evidence="4" id="KW-0418">Kinase</keyword>
<reference evidence="7 8" key="1">
    <citation type="journal article" date="2016" name="G3 (Bethesda)">
        <title>First Draft Assembly and Annotation of the Genome of a California Endemic Oak Quercus lobata Nee (Fagaceae).</title>
        <authorList>
            <person name="Sork V.L."/>
            <person name="Fitz-Gibbon S.T."/>
            <person name="Puiu D."/>
            <person name="Crepeau M."/>
            <person name="Gugger P.F."/>
            <person name="Sherman R."/>
            <person name="Stevens K."/>
            <person name="Langley C.H."/>
            <person name="Pellegrini M."/>
            <person name="Salzberg S.L."/>
        </authorList>
    </citation>
    <scope>NUCLEOTIDE SEQUENCE [LARGE SCALE GENOMIC DNA]</scope>
    <source>
        <strain evidence="7 8">cv. SW786</strain>
    </source>
</reference>
<name>A0A7N2LPE2_QUELO</name>
<dbReference type="EnsemblPlants" id="QL05p022689:mrna">
    <property type="protein sequence ID" value="QL05p022689:mrna"/>
    <property type="gene ID" value="QL05p022689"/>
</dbReference>
<dbReference type="PANTHER" id="PTHR27002">
    <property type="entry name" value="RECEPTOR-LIKE SERINE/THREONINE-PROTEIN KINASE SD1-8"/>
    <property type="match status" value="1"/>
</dbReference>
<dbReference type="Gene3D" id="3.30.200.20">
    <property type="entry name" value="Phosphorylase Kinase, domain 1"/>
    <property type="match status" value="1"/>
</dbReference>
<dbReference type="Proteomes" id="UP000594261">
    <property type="component" value="Chromosome 5"/>
</dbReference>
<dbReference type="GO" id="GO:0005524">
    <property type="term" value="F:ATP binding"/>
    <property type="evidence" value="ECO:0007669"/>
    <property type="project" value="UniProtKB-KW"/>
</dbReference>
<dbReference type="PANTHER" id="PTHR27002:SF926">
    <property type="entry name" value="OS07G0535800 PROTEIN"/>
    <property type="match status" value="1"/>
</dbReference>
<reference evidence="7" key="2">
    <citation type="submission" date="2021-01" db="UniProtKB">
        <authorList>
            <consortium name="EnsemblPlants"/>
        </authorList>
    </citation>
    <scope>IDENTIFICATION</scope>
</reference>
<dbReference type="EMBL" id="LRBV02000005">
    <property type="status" value="NOT_ANNOTATED_CDS"/>
    <property type="molecule type" value="Genomic_DNA"/>
</dbReference>
<evidence type="ECO:0000256" key="4">
    <source>
        <dbReference type="ARBA" id="ARBA00022777"/>
    </source>
</evidence>
<keyword evidence="2" id="KW-0808">Transferase</keyword>
<organism evidence="7 8">
    <name type="scientific">Quercus lobata</name>
    <name type="common">Valley oak</name>
    <dbReference type="NCBI Taxonomy" id="97700"/>
    <lineage>
        <taxon>Eukaryota</taxon>
        <taxon>Viridiplantae</taxon>
        <taxon>Streptophyta</taxon>
        <taxon>Embryophyta</taxon>
        <taxon>Tracheophyta</taxon>
        <taxon>Spermatophyta</taxon>
        <taxon>Magnoliopsida</taxon>
        <taxon>eudicotyledons</taxon>
        <taxon>Gunneridae</taxon>
        <taxon>Pentapetalae</taxon>
        <taxon>rosids</taxon>
        <taxon>fabids</taxon>
        <taxon>Fagales</taxon>
        <taxon>Fagaceae</taxon>
        <taxon>Quercus</taxon>
    </lineage>
</organism>
<proteinExistence type="predicted"/>
<dbReference type="Pfam" id="PF11883">
    <property type="entry name" value="DUF3403"/>
    <property type="match status" value="1"/>
</dbReference>
<keyword evidence="3" id="KW-0547">Nucleotide-binding</keyword>
<evidence type="ECO:0000313" key="7">
    <source>
        <dbReference type="EnsemblPlants" id="QL05p022689:mrna"/>
    </source>
</evidence>
<keyword evidence="1" id="KW-0723">Serine/threonine-protein kinase</keyword>
<feature type="domain" description="Apple" evidence="6">
    <location>
        <begin position="138"/>
        <end position="215"/>
    </location>
</feature>